<dbReference type="InParanoid" id="Q7RGD8"/>
<name>Q7RGD8_PLAYO</name>
<evidence type="ECO:0000313" key="1">
    <source>
        <dbReference type="EMBL" id="EAA16268.1"/>
    </source>
</evidence>
<accession>Q7RGD8</accession>
<evidence type="ECO:0000313" key="2">
    <source>
        <dbReference type="Proteomes" id="UP000008553"/>
    </source>
</evidence>
<dbReference type="PaxDb" id="73239-Q7RGD8"/>
<protein>
    <submittedName>
        <fullName evidence="1">Uncharacterized protein</fullName>
    </submittedName>
</protein>
<sequence>MNSANYVTIKPLFIYAI</sequence>
<organism evidence="1 2">
    <name type="scientific">Plasmodium yoelii yoelii</name>
    <dbReference type="NCBI Taxonomy" id="73239"/>
    <lineage>
        <taxon>Eukaryota</taxon>
        <taxon>Sar</taxon>
        <taxon>Alveolata</taxon>
        <taxon>Apicomplexa</taxon>
        <taxon>Aconoidasida</taxon>
        <taxon>Haemosporida</taxon>
        <taxon>Plasmodiidae</taxon>
        <taxon>Plasmodium</taxon>
        <taxon>Plasmodium (Vinckeia)</taxon>
    </lineage>
</organism>
<feature type="non-terminal residue" evidence="1">
    <location>
        <position position="17"/>
    </location>
</feature>
<dbReference type="EMBL" id="AABL01001335">
    <property type="protein sequence ID" value="EAA16268.1"/>
    <property type="molecule type" value="Genomic_DNA"/>
</dbReference>
<reference evidence="1 2" key="1">
    <citation type="journal article" date="2002" name="Nature">
        <title>Genome sequence and comparative analysis of the model rodent malaria parasite Plasmodium yoelii yoelii.</title>
        <authorList>
            <person name="Carlton J.M."/>
            <person name="Angiuoli S.V."/>
            <person name="Suh B.B."/>
            <person name="Kooij T.W."/>
            <person name="Pertea M."/>
            <person name="Silva J.C."/>
            <person name="Ermolaeva M.D."/>
            <person name="Allen J.E."/>
            <person name="Selengut J.D."/>
            <person name="Koo H.L."/>
            <person name="Peterson J.D."/>
            <person name="Pop M."/>
            <person name="Kosack D.S."/>
            <person name="Shumway M.F."/>
            <person name="Bidwell S.L."/>
            <person name="Shallom S.J."/>
            <person name="van Aken S.E."/>
            <person name="Riedmuller S.B."/>
            <person name="Feldblyum T.V."/>
            <person name="Cho J.K."/>
            <person name="Quackenbush J."/>
            <person name="Sedegah M."/>
            <person name="Shoaibi A."/>
            <person name="Cummings L.M."/>
            <person name="Florens L."/>
            <person name="Yates J.R."/>
            <person name="Raine J.D."/>
            <person name="Sinden R.E."/>
            <person name="Harris M.A."/>
            <person name="Cunningham D.A."/>
            <person name="Preiser P.R."/>
            <person name="Bergman L.W."/>
            <person name="Vaidya A.B."/>
            <person name="van Lin L.H."/>
            <person name="Janse C.J."/>
            <person name="Waters A.P."/>
            <person name="Smith H.O."/>
            <person name="White O.R."/>
            <person name="Salzberg S.L."/>
            <person name="Venter J.C."/>
            <person name="Fraser C.M."/>
            <person name="Hoffman S.L."/>
            <person name="Gardner M.J."/>
            <person name="Carucci D.J."/>
        </authorList>
    </citation>
    <scope>NUCLEOTIDE SEQUENCE [LARGE SCALE GENOMIC DNA]</scope>
    <source>
        <strain evidence="1 2">17XNL</strain>
    </source>
</reference>
<gene>
    <name evidence="1" type="ORF">PY04409</name>
</gene>
<keyword evidence="2" id="KW-1185">Reference proteome</keyword>
<dbReference type="Proteomes" id="UP000008553">
    <property type="component" value="Unassembled WGS sequence"/>
</dbReference>
<comment type="caution">
    <text evidence="1">The sequence shown here is derived from an EMBL/GenBank/DDBJ whole genome shotgun (WGS) entry which is preliminary data.</text>
</comment>
<proteinExistence type="predicted"/>
<dbReference type="AlphaFoldDB" id="Q7RGD8"/>